<reference evidence="1 2" key="1">
    <citation type="journal article" date="2015" name="Proc. Natl. Acad. Sci. U.S.A.">
        <title>The resurrection genome of Boea hygrometrica: A blueprint for survival of dehydration.</title>
        <authorList>
            <person name="Xiao L."/>
            <person name="Yang G."/>
            <person name="Zhang L."/>
            <person name="Yang X."/>
            <person name="Zhao S."/>
            <person name="Ji Z."/>
            <person name="Zhou Q."/>
            <person name="Hu M."/>
            <person name="Wang Y."/>
            <person name="Chen M."/>
            <person name="Xu Y."/>
            <person name="Jin H."/>
            <person name="Xiao X."/>
            <person name="Hu G."/>
            <person name="Bao F."/>
            <person name="Hu Y."/>
            <person name="Wan P."/>
            <person name="Li L."/>
            <person name="Deng X."/>
            <person name="Kuang T."/>
            <person name="Xiang C."/>
            <person name="Zhu J.K."/>
            <person name="Oliver M.J."/>
            <person name="He Y."/>
        </authorList>
    </citation>
    <scope>NUCLEOTIDE SEQUENCE [LARGE SCALE GENOMIC DNA]</scope>
    <source>
        <strain evidence="2">cv. XS01</strain>
    </source>
</reference>
<keyword evidence="2" id="KW-1185">Reference proteome</keyword>
<evidence type="ECO:0000313" key="1">
    <source>
        <dbReference type="EMBL" id="KZV42047.1"/>
    </source>
</evidence>
<dbReference type="GO" id="GO:0009507">
    <property type="term" value="C:chloroplast"/>
    <property type="evidence" value="ECO:0007669"/>
    <property type="project" value="InterPro"/>
</dbReference>
<dbReference type="PANTHER" id="PTHR36762:SF2">
    <property type="entry name" value="LIGHT-REGULATED PROTEIN 1, CHLOROPLASTIC"/>
    <property type="match status" value="1"/>
</dbReference>
<name>A0A2Z7C5Q7_9LAMI</name>
<dbReference type="PANTHER" id="PTHR36762">
    <property type="entry name" value="LIGHT-REGULATED PROTEIN 1, CHLOROPLASTIC"/>
    <property type="match status" value="1"/>
</dbReference>
<gene>
    <name evidence="1" type="ORF">F511_18393</name>
</gene>
<accession>A0A2Z7C5Q7</accession>
<dbReference type="OrthoDB" id="2011897at2759"/>
<organism evidence="1 2">
    <name type="scientific">Dorcoceras hygrometricum</name>
    <dbReference type="NCBI Taxonomy" id="472368"/>
    <lineage>
        <taxon>Eukaryota</taxon>
        <taxon>Viridiplantae</taxon>
        <taxon>Streptophyta</taxon>
        <taxon>Embryophyta</taxon>
        <taxon>Tracheophyta</taxon>
        <taxon>Spermatophyta</taxon>
        <taxon>Magnoliopsida</taxon>
        <taxon>eudicotyledons</taxon>
        <taxon>Gunneridae</taxon>
        <taxon>Pentapetalae</taxon>
        <taxon>asterids</taxon>
        <taxon>lamiids</taxon>
        <taxon>Lamiales</taxon>
        <taxon>Gesneriaceae</taxon>
        <taxon>Didymocarpoideae</taxon>
        <taxon>Trichosporeae</taxon>
        <taxon>Loxocarpinae</taxon>
        <taxon>Dorcoceras</taxon>
    </lineage>
</organism>
<evidence type="ECO:0000313" key="2">
    <source>
        <dbReference type="Proteomes" id="UP000250235"/>
    </source>
</evidence>
<protein>
    <submittedName>
        <fullName evidence="1">Light-regulated protein</fullName>
    </submittedName>
</protein>
<sequence length="120" mass="12848">MQQAAALALSSHLTIPRVHAPNPKPTRFASIKPMKSLEVDYSSPVSVFPAEACETIGGDACAADTCPEVKPEATNTRNNIGREAVDREYVDYTTDPKTVLLDEACDVLGGEFCEPGYSST</sequence>
<dbReference type="Proteomes" id="UP000250235">
    <property type="component" value="Unassembled WGS sequence"/>
</dbReference>
<dbReference type="EMBL" id="KQ999307">
    <property type="protein sequence ID" value="KZV42047.1"/>
    <property type="molecule type" value="Genomic_DNA"/>
</dbReference>
<dbReference type="AlphaFoldDB" id="A0A2Z7C5Q7"/>
<dbReference type="InterPro" id="IPR009856">
    <property type="entry name" value="Lir1"/>
</dbReference>
<dbReference type="Pfam" id="PF07207">
    <property type="entry name" value="Lir1"/>
    <property type="match status" value="1"/>
</dbReference>
<proteinExistence type="predicted"/>